<keyword evidence="7 9" id="KW-0472">Membrane</keyword>
<dbReference type="InterPro" id="IPR038076">
    <property type="entry name" value="MgtE_N_sf"/>
</dbReference>
<feature type="domain" description="CBS" evidence="10">
    <location>
        <begin position="140"/>
        <end position="202"/>
    </location>
</feature>
<reference evidence="11 12" key="1">
    <citation type="submission" date="2015-04" db="EMBL/GenBank/DDBJ databases">
        <title>Complete Genome Sequence of Brevibacterium flavum ATCC 15168.</title>
        <authorList>
            <person name="Ahn J."/>
            <person name="Park G."/>
            <person name="Jeon W."/>
            <person name="Jang Y."/>
            <person name="Jang M."/>
            <person name="Lee H."/>
            <person name="Lee H."/>
        </authorList>
    </citation>
    <scope>NUCLEOTIDE SEQUENCE [LARGE SCALE GENOMIC DNA]</scope>
    <source>
        <strain evidence="11 12">ATCC 15168</strain>
    </source>
</reference>
<dbReference type="GO" id="GO:0015095">
    <property type="term" value="F:magnesium ion transmembrane transporter activity"/>
    <property type="evidence" value="ECO:0007669"/>
    <property type="project" value="UniProtKB-UniRule"/>
</dbReference>
<dbReference type="InterPro" id="IPR000644">
    <property type="entry name" value="CBS_dom"/>
</dbReference>
<dbReference type="GO" id="GO:0005886">
    <property type="term" value="C:plasma membrane"/>
    <property type="evidence" value="ECO:0007669"/>
    <property type="project" value="UniProtKB-SubCell"/>
</dbReference>
<evidence type="ECO:0000256" key="4">
    <source>
        <dbReference type="ARBA" id="ARBA00022692"/>
    </source>
</evidence>
<protein>
    <recommendedName>
        <fullName evidence="9">Magnesium transporter MgtE</fullName>
    </recommendedName>
</protein>
<dbReference type="InterPro" id="IPR006669">
    <property type="entry name" value="MgtE_transporter"/>
</dbReference>
<dbReference type="Pfam" id="PF01769">
    <property type="entry name" value="MgtE"/>
    <property type="match status" value="1"/>
</dbReference>
<dbReference type="EMBL" id="CP011309">
    <property type="protein sequence ID" value="AKF26286.1"/>
    <property type="molecule type" value="Genomic_DNA"/>
</dbReference>
<keyword evidence="12" id="KW-1185">Reference proteome</keyword>
<proteinExistence type="inferred from homology"/>
<evidence type="ECO:0000256" key="7">
    <source>
        <dbReference type="ARBA" id="ARBA00023136"/>
    </source>
</evidence>
<dbReference type="SMART" id="SM00924">
    <property type="entry name" value="MgtE_N"/>
    <property type="match status" value="1"/>
</dbReference>
<comment type="subcellular location">
    <subcellularLocation>
        <location evidence="9">Cell membrane</location>
        <topology evidence="9">Multi-pass membrane protein</topology>
    </subcellularLocation>
    <subcellularLocation>
        <location evidence="1">Membrane</location>
        <topology evidence="1">Multi-pass membrane protein</topology>
    </subcellularLocation>
</comment>
<organism evidence="11 12">
    <name type="scientific">[Brevibacterium] flavum</name>
    <dbReference type="NCBI Taxonomy" id="92706"/>
    <lineage>
        <taxon>Bacteria</taxon>
        <taxon>Bacillati</taxon>
        <taxon>Actinomycetota</taxon>
        <taxon>Actinomycetes</taxon>
        <taxon>Mycobacteriales</taxon>
        <taxon>Corynebacteriaceae</taxon>
        <taxon>Corynebacterium</taxon>
    </lineage>
</organism>
<keyword evidence="8" id="KW-0129">CBS domain</keyword>
<dbReference type="Gene3D" id="1.25.60.10">
    <property type="entry name" value="MgtE N-terminal domain-like"/>
    <property type="match status" value="1"/>
</dbReference>
<keyword evidence="3 9" id="KW-0813">Transport</keyword>
<dbReference type="Gene3D" id="1.10.357.20">
    <property type="entry name" value="SLC41 divalent cation transporters, integral membrane domain"/>
    <property type="match status" value="1"/>
</dbReference>
<evidence type="ECO:0000256" key="9">
    <source>
        <dbReference type="RuleBase" id="RU362011"/>
    </source>
</evidence>
<dbReference type="Proteomes" id="UP000034037">
    <property type="component" value="Chromosome"/>
</dbReference>
<dbReference type="PANTHER" id="PTHR41394:SF8">
    <property type="entry name" value="MAGNESIUM TRANSPORTER MGTE"/>
    <property type="match status" value="1"/>
</dbReference>
<dbReference type="Pfam" id="PF00571">
    <property type="entry name" value="CBS"/>
    <property type="match status" value="2"/>
</dbReference>
<accession>A0A0F6WPM0</accession>
<evidence type="ECO:0000256" key="1">
    <source>
        <dbReference type="ARBA" id="ARBA00004141"/>
    </source>
</evidence>
<dbReference type="HOGENOM" id="CLU_037408_2_2_11"/>
<dbReference type="SUPFAM" id="SSF158791">
    <property type="entry name" value="MgtE N-terminal domain-like"/>
    <property type="match status" value="1"/>
</dbReference>
<dbReference type="NCBIfam" id="TIGR00400">
    <property type="entry name" value="mgtE"/>
    <property type="match status" value="1"/>
</dbReference>
<dbReference type="InterPro" id="IPR036739">
    <property type="entry name" value="SLC41_membr_dom_sf"/>
</dbReference>
<evidence type="ECO:0000256" key="6">
    <source>
        <dbReference type="ARBA" id="ARBA00022989"/>
    </source>
</evidence>
<dbReference type="Gene3D" id="3.10.580.10">
    <property type="entry name" value="CBS-domain"/>
    <property type="match status" value="1"/>
</dbReference>
<evidence type="ECO:0000256" key="2">
    <source>
        <dbReference type="ARBA" id="ARBA00009749"/>
    </source>
</evidence>
<dbReference type="SUPFAM" id="SSF161093">
    <property type="entry name" value="MgtE membrane domain-like"/>
    <property type="match status" value="1"/>
</dbReference>
<evidence type="ECO:0000313" key="11">
    <source>
        <dbReference type="EMBL" id="AKF26286.1"/>
    </source>
</evidence>
<feature type="transmembrane region" description="Helical" evidence="9">
    <location>
        <begin position="361"/>
        <end position="383"/>
    </location>
</feature>
<comment type="subunit">
    <text evidence="9">Homodimer.</text>
</comment>
<sequence length="450" mass="48362">MRLKSGLLRGEVCDMKELELGEARDVAATLEAMPIQEVIDQVERTSITKGAVLLRLLSKDRSLLVFDALGPRLQADLIGAFQDAEVLDYFADLDPDDRVSLLDELPASIADELLRSLDPQEKQVTELVLGYAKGSVGRWMSPQVLLLFDDMSVAEVLDFVRNHAAEAETIYALPIVNRARQVMGVVSLRKLFIADPTLKVSEIMVRPVSVLASADIEETARWFLQLDLVAMPVVDESNMLLGVLTFDDAQDIVEQADSEDSARSGGSEPLQQPYLSTPIRKLVKSRIVWLLVLAVSAILTVQVLDIFEATLVEAVVLALFIPLLTGTGGNTGNQAATTVTRALALGDVRKSDVFRVLGREIRVGLMLGALLGAVGFVIASLVYGMPVGTVIGLTLLAVCTMAASVGGVMPIIAKAIGADPAVFSNPFISTFCDATGLIIYFAIAKLVLGI</sequence>
<dbReference type="PATRIC" id="fig|92706.3.peg.268"/>
<dbReference type="InterPro" id="IPR046342">
    <property type="entry name" value="CBS_dom_sf"/>
</dbReference>
<feature type="transmembrane region" description="Helical" evidence="9">
    <location>
        <begin position="287"/>
        <end position="307"/>
    </location>
</feature>
<evidence type="ECO:0000259" key="10">
    <source>
        <dbReference type="PROSITE" id="PS51371"/>
    </source>
</evidence>
<feature type="transmembrane region" description="Helical" evidence="9">
    <location>
        <begin position="390"/>
        <end position="412"/>
    </location>
</feature>
<evidence type="ECO:0000256" key="8">
    <source>
        <dbReference type="PROSITE-ProRule" id="PRU00703"/>
    </source>
</evidence>
<feature type="transmembrane region" description="Helical" evidence="9">
    <location>
        <begin position="427"/>
        <end position="448"/>
    </location>
</feature>
<evidence type="ECO:0000313" key="12">
    <source>
        <dbReference type="Proteomes" id="UP000034037"/>
    </source>
</evidence>
<evidence type="ECO:0000256" key="3">
    <source>
        <dbReference type="ARBA" id="ARBA00022448"/>
    </source>
</evidence>
<name>A0A0F6WPM0_9CORY</name>
<keyword evidence="6 9" id="KW-1133">Transmembrane helix</keyword>
<keyword evidence="4 9" id="KW-0812">Transmembrane</keyword>
<comment type="function">
    <text evidence="9">Acts as a magnesium transporter.</text>
</comment>
<evidence type="ECO:0000256" key="5">
    <source>
        <dbReference type="ARBA" id="ARBA00022842"/>
    </source>
</evidence>
<dbReference type="GO" id="GO:0046872">
    <property type="term" value="F:metal ion binding"/>
    <property type="evidence" value="ECO:0007669"/>
    <property type="project" value="UniProtKB-KW"/>
</dbReference>
<keyword evidence="9" id="KW-1003">Cell membrane</keyword>
<dbReference type="CDD" id="cd04606">
    <property type="entry name" value="CBS_pair_Mg_transporter"/>
    <property type="match status" value="1"/>
</dbReference>
<dbReference type="InterPro" id="IPR006668">
    <property type="entry name" value="Mg_transptr_MgtE_intracell_dom"/>
</dbReference>
<dbReference type="Pfam" id="PF03448">
    <property type="entry name" value="MgtE_N"/>
    <property type="match status" value="1"/>
</dbReference>
<comment type="similarity">
    <text evidence="2 9">Belongs to the SLC41A transporter family.</text>
</comment>
<dbReference type="SUPFAM" id="SSF54631">
    <property type="entry name" value="CBS-domain pair"/>
    <property type="match status" value="1"/>
</dbReference>
<feature type="domain" description="CBS" evidence="10">
    <location>
        <begin position="203"/>
        <end position="261"/>
    </location>
</feature>
<dbReference type="PROSITE" id="PS51371">
    <property type="entry name" value="CBS"/>
    <property type="match status" value="2"/>
</dbReference>
<dbReference type="InterPro" id="IPR006667">
    <property type="entry name" value="SLC41_membr_dom"/>
</dbReference>
<keyword evidence="5 9" id="KW-0460">Magnesium</keyword>
<dbReference type="AlphaFoldDB" id="A0A0F6WPM0"/>
<comment type="caution">
    <text evidence="9">Lacks conserved residue(s) required for the propagation of feature annotation.</text>
</comment>
<keyword evidence="9" id="KW-0479">Metal-binding</keyword>
<dbReference type="PANTHER" id="PTHR41394">
    <property type="entry name" value="MAGNESIUM TRANSPORTER MGTE"/>
    <property type="match status" value="1"/>
</dbReference>
<gene>
    <name evidence="11" type="ORF">YH66_01310</name>
</gene>